<feature type="region of interest" description="Disordered" evidence="1">
    <location>
        <begin position="79"/>
        <end position="117"/>
    </location>
</feature>
<feature type="compositionally biased region" description="Polar residues" evidence="1">
    <location>
        <begin position="82"/>
        <end position="92"/>
    </location>
</feature>
<feature type="compositionally biased region" description="Polar residues" evidence="1">
    <location>
        <begin position="107"/>
        <end position="117"/>
    </location>
</feature>
<dbReference type="EMBL" id="OM869521">
    <property type="protein sequence ID" value="UPW40935.1"/>
    <property type="molecule type" value="Genomic_DNA"/>
</dbReference>
<reference evidence="2" key="1">
    <citation type="submission" date="2022-02" db="EMBL/GenBank/DDBJ databases">
        <title>Towards deciphering the DNA virus diversity associated with rodent species in the families Cricetidae and Heteromyidae.</title>
        <authorList>
            <person name="Lund M."/>
            <person name="Larsen B.B."/>
            <person name="Gryseels S."/>
            <person name="Kraberger S."/>
            <person name="Rowsey D.M."/>
            <person name="Steger L."/>
            <person name="Yule K.M."/>
            <person name="Upham N.S."/>
            <person name="Worobey M."/>
            <person name="Van Doorslaer K."/>
            <person name="Varsani A."/>
        </authorList>
    </citation>
    <scope>NUCLEOTIDE SEQUENCE</scope>
    <source>
        <strain evidence="2">UA08Rod_6079</strain>
    </source>
</reference>
<sequence>MKKYTIPSYDYPDEMSLPLYPGESLADVIEKALLNGVPGDLGSPVDYDDEDSSEFAVDPYCDIRTDRFLLAELAEHGRQAAQMMTDSANNVDTSKEVVSESGLDSVASPSSGETVSE</sequence>
<name>A0A976R7X2_9VIRU</name>
<organism evidence="2">
    <name type="scientific">Sigmofec virus UA08Rod_6079</name>
    <dbReference type="NCBI Taxonomy" id="2929450"/>
    <lineage>
        <taxon>Viruses</taxon>
        <taxon>Monodnaviria</taxon>
        <taxon>Sangervirae</taxon>
        <taxon>Phixviricota</taxon>
        <taxon>Malgrandaviricetes</taxon>
        <taxon>Petitvirales</taxon>
        <taxon>Microviridae</taxon>
    </lineage>
</organism>
<proteinExistence type="predicted"/>
<evidence type="ECO:0000313" key="2">
    <source>
        <dbReference type="EMBL" id="UPW40935.1"/>
    </source>
</evidence>
<evidence type="ECO:0000256" key="1">
    <source>
        <dbReference type="SAM" id="MobiDB-lite"/>
    </source>
</evidence>
<protein>
    <submittedName>
        <fullName evidence="2">Uncharacterized protein</fullName>
    </submittedName>
</protein>
<accession>A0A976R7X2</accession>